<dbReference type="OrthoDB" id="10020110at2759"/>
<dbReference type="GO" id="GO:0005737">
    <property type="term" value="C:cytoplasm"/>
    <property type="evidence" value="ECO:0007669"/>
    <property type="project" value="TreeGrafter"/>
</dbReference>
<feature type="compositionally biased region" description="Basic and acidic residues" evidence="1">
    <location>
        <begin position="553"/>
        <end position="564"/>
    </location>
</feature>
<reference evidence="3" key="1">
    <citation type="submission" date="2022-01" db="EMBL/GenBank/DDBJ databases">
        <authorList>
            <person name="King R."/>
        </authorList>
    </citation>
    <scope>NUCLEOTIDE SEQUENCE</scope>
</reference>
<evidence type="ECO:0000313" key="3">
    <source>
        <dbReference type="EMBL" id="CAH1391311.1"/>
    </source>
</evidence>
<evidence type="ECO:0000256" key="1">
    <source>
        <dbReference type="SAM" id="MobiDB-lite"/>
    </source>
</evidence>
<name>A0A9P0ECH3_NEZVI</name>
<dbReference type="GO" id="GO:0000977">
    <property type="term" value="F:RNA polymerase II transcription regulatory region sequence-specific DNA binding"/>
    <property type="evidence" value="ECO:0007669"/>
    <property type="project" value="TreeGrafter"/>
</dbReference>
<proteinExistence type="predicted"/>
<dbReference type="InterPro" id="IPR040126">
    <property type="entry name" value="STOX1/2"/>
</dbReference>
<accession>A0A9P0ECH3</accession>
<protein>
    <recommendedName>
        <fullName evidence="2">Winged helix Storkhead-box1 domain-containing protein</fullName>
    </recommendedName>
</protein>
<feature type="compositionally biased region" description="Polar residues" evidence="1">
    <location>
        <begin position="439"/>
        <end position="454"/>
    </location>
</feature>
<dbReference type="GO" id="GO:0005634">
    <property type="term" value="C:nucleus"/>
    <property type="evidence" value="ECO:0007669"/>
    <property type="project" value="TreeGrafter"/>
</dbReference>
<dbReference type="AlphaFoldDB" id="A0A9P0ECH3"/>
<gene>
    <name evidence="3" type="ORF">NEZAVI_LOCUS2352</name>
</gene>
<dbReference type="InterPro" id="IPR019391">
    <property type="entry name" value="Storkhead-box_WHD"/>
</dbReference>
<feature type="compositionally biased region" description="Polar residues" evidence="1">
    <location>
        <begin position="410"/>
        <end position="431"/>
    </location>
</feature>
<feature type="region of interest" description="Disordered" evidence="1">
    <location>
        <begin position="511"/>
        <end position="572"/>
    </location>
</feature>
<evidence type="ECO:0000259" key="2">
    <source>
        <dbReference type="Pfam" id="PF10264"/>
    </source>
</evidence>
<keyword evidence="4" id="KW-1185">Reference proteome</keyword>
<dbReference type="Pfam" id="PF10264">
    <property type="entry name" value="WHD_Storkhead"/>
    <property type="match status" value="1"/>
</dbReference>
<dbReference type="PANTHER" id="PTHR22437:SF0">
    <property type="entry name" value="FI21431P1"/>
    <property type="match status" value="1"/>
</dbReference>
<feature type="compositionally biased region" description="Low complexity" evidence="1">
    <location>
        <begin position="391"/>
        <end position="409"/>
    </location>
</feature>
<organism evidence="3 4">
    <name type="scientific">Nezara viridula</name>
    <name type="common">Southern green stink bug</name>
    <name type="synonym">Cimex viridulus</name>
    <dbReference type="NCBI Taxonomy" id="85310"/>
    <lineage>
        <taxon>Eukaryota</taxon>
        <taxon>Metazoa</taxon>
        <taxon>Ecdysozoa</taxon>
        <taxon>Arthropoda</taxon>
        <taxon>Hexapoda</taxon>
        <taxon>Insecta</taxon>
        <taxon>Pterygota</taxon>
        <taxon>Neoptera</taxon>
        <taxon>Paraneoptera</taxon>
        <taxon>Hemiptera</taxon>
        <taxon>Heteroptera</taxon>
        <taxon>Panheteroptera</taxon>
        <taxon>Pentatomomorpha</taxon>
        <taxon>Pentatomoidea</taxon>
        <taxon>Pentatomidae</taxon>
        <taxon>Pentatominae</taxon>
        <taxon>Nezara</taxon>
    </lineage>
</organism>
<dbReference type="GO" id="GO:0006357">
    <property type="term" value="P:regulation of transcription by RNA polymerase II"/>
    <property type="evidence" value="ECO:0007669"/>
    <property type="project" value="InterPro"/>
</dbReference>
<sequence>MGTKVNQCISLLEDCLALQLQRVGGPPPSVRDDQYWMYDSGYLLFQGFLEANLKCFWDPGLTSAVRGLQFKGYVCPGVLLVGGSPPALHLLRAAWARNVLKPPPNYLIKLLGDVEDCTVSKVHQTGFTPLPDAVCWVILQLGSASQNAVLDSIQSSLISAFPDMEQPSRHVLYDTLADLMSANKIYQTAQGYFVSNPESSRGSGDSNSRQVLLTHAEAAAIASGEIVTIREGAKTHQAIQTNLADVICGGNKSDKILYARAPARTPGRKLERRHSMRLLGSSRRLSSLHRAGSVRLLHNSTENNQKKCSLFSKLFKWSKRQPQSPSGISSTISMPFPPQEWFNSTVLGLHSVGTQTKTLSRGDGEWSSECGSVRSRRRSLSTSRLPRRQTRPPSVSPSRPSTSSTPTSSKTALATTPKAMSSTSSGYNSLPRSHKSKCKSPQVNNPSTRHSGNTIKVELSATPTSLTADTKVDTRMSASINDPSATMTTTINGHNSTKIYVQQQNSPIRSVITFEKSKKPVNEKIKEEPDRNERGSSKTESKRSRRPSSLYQQRERESAKENSSKNKVSLGQLDNNVKMKFPSTETIQMEEKVLVSGNKNNKNLCQKKNVFEVSNMSLKAGSLIDVAEYTAANERMNNVRKASASLTPLQPALSTDKVLESLSYINVLKETQDSLSKHEEKNFCNNSNNKLSVTIEKTIDVTGKKTEPTICSFPSLSNLSLHFTSIAAQNILNGVSINSLDTLVEGNEKHSLKDIGIHSDLGVV</sequence>
<dbReference type="Proteomes" id="UP001152798">
    <property type="component" value="Chromosome 1"/>
</dbReference>
<feature type="compositionally biased region" description="Basic and acidic residues" evidence="1">
    <location>
        <begin position="515"/>
        <end position="542"/>
    </location>
</feature>
<feature type="domain" description="Winged helix Storkhead-box1" evidence="2">
    <location>
        <begin position="119"/>
        <end position="197"/>
    </location>
</feature>
<evidence type="ECO:0000313" key="4">
    <source>
        <dbReference type="Proteomes" id="UP001152798"/>
    </source>
</evidence>
<dbReference type="EMBL" id="OV725077">
    <property type="protein sequence ID" value="CAH1391311.1"/>
    <property type="molecule type" value="Genomic_DNA"/>
</dbReference>
<feature type="region of interest" description="Disordered" evidence="1">
    <location>
        <begin position="355"/>
        <end position="462"/>
    </location>
</feature>
<dbReference type="PANTHER" id="PTHR22437">
    <property type="entry name" value="WINGED HELIX DOMAIN-CONTAINING PROTEIN"/>
    <property type="match status" value="1"/>
</dbReference>
<feature type="compositionally biased region" description="Basic residues" evidence="1">
    <location>
        <begin position="374"/>
        <end position="390"/>
    </location>
</feature>